<feature type="domain" description="Protein kinase" evidence="3">
    <location>
        <begin position="104"/>
        <end position="211"/>
    </location>
</feature>
<evidence type="ECO:0000256" key="2">
    <source>
        <dbReference type="SAM" id="Coils"/>
    </source>
</evidence>
<proteinExistence type="predicted"/>
<gene>
    <name evidence="4" type="ORF">OS493_010435</name>
</gene>
<name>A0A9X0A3I4_9CNID</name>
<protein>
    <recommendedName>
        <fullName evidence="3">Protein kinase domain-containing protein</fullName>
    </recommendedName>
</protein>
<evidence type="ECO:0000313" key="5">
    <source>
        <dbReference type="Proteomes" id="UP001163046"/>
    </source>
</evidence>
<dbReference type="OrthoDB" id="193931at2759"/>
<dbReference type="PROSITE" id="PS00107">
    <property type="entry name" value="PROTEIN_KINASE_ATP"/>
    <property type="match status" value="1"/>
</dbReference>
<keyword evidence="1" id="KW-0067">ATP-binding</keyword>
<dbReference type="InterPro" id="IPR017441">
    <property type="entry name" value="Protein_kinase_ATP_BS"/>
</dbReference>
<dbReference type="InterPro" id="IPR001245">
    <property type="entry name" value="Ser-Thr/Tyr_kinase_cat_dom"/>
</dbReference>
<accession>A0A9X0A3I4</accession>
<dbReference type="InterPro" id="IPR000719">
    <property type="entry name" value="Prot_kinase_dom"/>
</dbReference>
<dbReference type="Gene3D" id="3.30.200.20">
    <property type="entry name" value="Phosphorylase Kinase, domain 1"/>
    <property type="match status" value="1"/>
</dbReference>
<dbReference type="Pfam" id="PF07714">
    <property type="entry name" value="PK_Tyr_Ser-Thr"/>
    <property type="match status" value="1"/>
</dbReference>
<evidence type="ECO:0000256" key="1">
    <source>
        <dbReference type="PROSITE-ProRule" id="PRU10141"/>
    </source>
</evidence>
<dbReference type="PANTHER" id="PTHR26392">
    <property type="entry name" value="MITOGEN-ACTIVATED PROTEIN KINASE KINASE KINASE 7-RELATED"/>
    <property type="match status" value="1"/>
</dbReference>
<dbReference type="GO" id="GO:0005524">
    <property type="term" value="F:ATP binding"/>
    <property type="evidence" value="ECO:0007669"/>
    <property type="project" value="UniProtKB-UniRule"/>
</dbReference>
<reference evidence="4" key="1">
    <citation type="submission" date="2023-01" db="EMBL/GenBank/DDBJ databases">
        <title>Genome assembly of the deep-sea coral Lophelia pertusa.</title>
        <authorList>
            <person name="Herrera S."/>
            <person name="Cordes E."/>
        </authorList>
    </citation>
    <scope>NUCLEOTIDE SEQUENCE</scope>
    <source>
        <strain evidence="4">USNM1676648</strain>
        <tissue evidence="4">Polyp</tissue>
    </source>
</reference>
<sequence>MAETSADYLDDVTNESVLKLFVKDQLKEANLSLKQIEARIPELIQADKMLCKELGEETRSKKEIQESYQPILDEASRVRGHLAVFGLKELRALDISSEELEWKEDMSCQLGSGAFATVYQGKMRRHGKEQPVALKVCKELLDATNATLNMAEVELLRKLEHPHIVQFLWHITPQEIWHHKSDPGHGKVQRKLEESHLWSSRISSCKVCCSG</sequence>
<dbReference type="EMBL" id="MU825400">
    <property type="protein sequence ID" value="KAJ7392778.1"/>
    <property type="molecule type" value="Genomic_DNA"/>
</dbReference>
<keyword evidence="2" id="KW-0175">Coiled coil</keyword>
<dbReference type="AlphaFoldDB" id="A0A9X0A3I4"/>
<keyword evidence="1" id="KW-0547">Nucleotide-binding</keyword>
<dbReference type="GO" id="GO:0004672">
    <property type="term" value="F:protein kinase activity"/>
    <property type="evidence" value="ECO:0007669"/>
    <property type="project" value="InterPro"/>
</dbReference>
<dbReference type="Proteomes" id="UP001163046">
    <property type="component" value="Unassembled WGS sequence"/>
</dbReference>
<dbReference type="PANTHER" id="PTHR26392:SF92">
    <property type="entry name" value="PROTEIN KINASE DOMAIN-CONTAINING PROTEIN"/>
    <property type="match status" value="1"/>
</dbReference>
<organism evidence="4 5">
    <name type="scientific">Desmophyllum pertusum</name>
    <dbReference type="NCBI Taxonomy" id="174260"/>
    <lineage>
        <taxon>Eukaryota</taxon>
        <taxon>Metazoa</taxon>
        <taxon>Cnidaria</taxon>
        <taxon>Anthozoa</taxon>
        <taxon>Hexacorallia</taxon>
        <taxon>Scleractinia</taxon>
        <taxon>Caryophylliina</taxon>
        <taxon>Caryophylliidae</taxon>
        <taxon>Desmophyllum</taxon>
    </lineage>
</organism>
<comment type="caution">
    <text evidence="4">The sequence shown here is derived from an EMBL/GenBank/DDBJ whole genome shotgun (WGS) entry which is preliminary data.</text>
</comment>
<feature type="binding site" evidence="1">
    <location>
        <position position="135"/>
    </location>
    <ligand>
        <name>ATP</name>
        <dbReference type="ChEBI" id="CHEBI:30616"/>
    </ligand>
</feature>
<evidence type="ECO:0000259" key="3">
    <source>
        <dbReference type="PROSITE" id="PS50011"/>
    </source>
</evidence>
<dbReference type="PROSITE" id="PS50011">
    <property type="entry name" value="PROTEIN_KINASE_DOM"/>
    <property type="match status" value="1"/>
</dbReference>
<dbReference type="SUPFAM" id="SSF56112">
    <property type="entry name" value="Protein kinase-like (PK-like)"/>
    <property type="match status" value="1"/>
</dbReference>
<dbReference type="InterPro" id="IPR011009">
    <property type="entry name" value="Kinase-like_dom_sf"/>
</dbReference>
<evidence type="ECO:0000313" key="4">
    <source>
        <dbReference type="EMBL" id="KAJ7392778.1"/>
    </source>
</evidence>
<keyword evidence="5" id="KW-1185">Reference proteome</keyword>
<feature type="coiled-coil region" evidence="2">
    <location>
        <begin position="19"/>
        <end position="46"/>
    </location>
</feature>